<dbReference type="Pfam" id="PF04122">
    <property type="entry name" value="CW_binding_2"/>
    <property type="match status" value="3"/>
</dbReference>
<dbReference type="PANTHER" id="PTHR30032:SF8">
    <property type="entry name" value="GERMINATION-SPECIFIC N-ACETYLMURAMOYL-L-ALANINE AMIDASE"/>
    <property type="match status" value="1"/>
</dbReference>
<name>A0ABT2GHL8_9MICO</name>
<gene>
    <name evidence="2" type="ORF">NVV95_14245</name>
</gene>
<dbReference type="InterPro" id="IPR007253">
    <property type="entry name" value="Cell_wall-bd_2"/>
</dbReference>
<feature type="signal peptide" evidence="1">
    <location>
        <begin position="1"/>
        <end position="32"/>
    </location>
</feature>
<evidence type="ECO:0000313" key="3">
    <source>
        <dbReference type="Proteomes" id="UP001165580"/>
    </source>
</evidence>
<dbReference type="Proteomes" id="UP001165580">
    <property type="component" value="Unassembled WGS sequence"/>
</dbReference>
<evidence type="ECO:0000256" key="1">
    <source>
        <dbReference type="SAM" id="SignalP"/>
    </source>
</evidence>
<dbReference type="EMBL" id="JANTEZ010000005">
    <property type="protein sequence ID" value="MCS5715707.1"/>
    <property type="molecule type" value="Genomic_DNA"/>
</dbReference>
<protein>
    <submittedName>
        <fullName evidence="2">Cell wall-binding repeat-containing protein</fullName>
    </submittedName>
</protein>
<keyword evidence="3" id="KW-1185">Reference proteome</keyword>
<accession>A0ABT2GHL8</accession>
<sequence>MTGRARRRAGTILGGLAVTAALALAVPLGAVAAPADAPAPAVDRVAGADRTATAVAISKATYPATAPVVYVVTGTGYADALSAGPAAAVEGGPLLLTAGATLPQAVAEEITRLDPERIVVVGGPAAVGRAVISALVPLAPSVERVAGDTRFSTSLAVAEHAFGAGADTAYVATGRDFPDALTAGAAAGFHDAPVLLVDGQASALDTPTRDLMTRLGVQDAVVVGGPASVTPALEADLETVATTRRIGGDDRFATSAAVNLDGFASAERAFLVTGSDFPDALAGSAVAGSVGAPLYAVRTDCVPEQTLAALRQQGVDRVTLLGGPNALGAGVAALTGCGDFPQAPVRVPVGCDTVLPEATAEALAGGALDPVVRGGSDPLDFADARAGSLRCAFQGPDVPPGRYPASARLTIVPDVTDDDYAWTANGETFGGASSIPGGGPESKEFCRVGGTFPICGLIDHVDGYGLRLSVSPTSGAVTPELVAAARSAFAGAVAAVAAAGEPGPLWHPAGADLPGATDCDGLIPLGRVAEIVGDGTTHVYRSYEGEYALASFRSNRQVGGCGCAWSGETAPTVWASVLPGGAGYFRESTPVGGGGWTPTTGYPGEAFVSTAGDQVSILVDNAWVAVRVTPGQEALLPQLAAAVVDSVSGD</sequence>
<comment type="caution">
    <text evidence="2">The sequence shown here is derived from an EMBL/GenBank/DDBJ whole genome shotgun (WGS) entry which is preliminary data.</text>
</comment>
<dbReference type="PANTHER" id="PTHR30032">
    <property type="entry name" value="N-ACETYLMURAMOYL-L-ALANINE AMIDASE-RELATED"/>
    <property type="match status" value="1"/>
</dbReference>
<dbReference type="InterPro" id="IPR051922">
    <property type="entry name" value="Bact_Sporulation_Assoc"/>
</dbReference>
<organism evidence="2 3">
    <name type="scientific">Herbiconiux gentiana</name>
    <dbReference type="NCBI Taxonomy" id="2970912"/>
    <lineage>
        <taxon>Bacteria</taxon>
        <taxon>Bacillati</taxon>
        <taxon>Actinomycetota</taxon>
        <taxon>Actinomycetes</taxon>
        <taxon>Micrococcales</taxon>
        <taxon>Microbacteriaceae</taxon>
        <taxon>Herbiconiux</taxon>
    </lineage>
</organism>
<reference evidence="2" key="1">
    <citation type="submission" date="2022-08" db="EMBL/GenBank/DDBJ databases">
        <authorList>
            <person name="Deng Y."/>
            <person name="Han X.-F."/>
            <person name="Zhang Y.-Q."/>
        </authorList>
    </citation>
    <scope>NUCLEOTIDE SEQUENCE</scope>
    <source>
        <strain evidence="2">CPCC 205716</strain>
    </source>
</reference>
<dbReference type="Gene3D" id="3.40.50.12090">
    <property type="match status" value="1"/>
</dbReference>
<feature type="chain" id="PRO_5046900684" evidence="1">
    <location>
        <begin position="33"/>
        <end position="650"/>
    </location>
</feature>
<proteinExistence type="predicted"/>
<evidence type="ECO:0000313" key="2">
    <source>
        <dbReference type="EMBL" id="MCS5715707.1"/>
    </source>
</evidence>
<dbReference type="RefSeq" id="WP_259487212.1">
    <property type="nucleotide sequence ID" value="NZ_JANTEZ010000005.1"/>
</dbReference>
<keyword evidence="1" id="KW-0732">Signal</keyword>